<gene>
    <name evidence="18" type="primary">LOC107411506</name>
</gene>
<keyword evidence="7" id="KW-0479">Metal-binding</keyword>
<organism evidence="17 18">
    <name type="scientific">Ziziphus jujuba</name>
    <name type="common">Chinese jujube</name>
    <name type="synonym">Ziziphus sativa</name>
    <dbReference type="NCBI Taxonomy" id="326968"/>
    <lineage>
        <taxon>Eukaryota</taxon>
        <taxon>Viridiplantae</taxon>
        <taxon>Streptophyta</taxon>
        <taxon>Embryophyta</taxon>
        <taxon>Tracheophyta</taxon>
        <taxon>Spermatophyta</taxon>
        <taxon>Magnoliopsida</taxon>
        <taxon>eudicotyledons</taxon>
        <taxon>Gunneridae</taxon>
        <taxon>Pentapetalae</taxon>
        <taxon>rosids</taxon>
        <taxon>fabids</taxon>
        <taxon>Rosales</taxon>
        <taxon>Rhamnaceae</taxon>
        <taxon>Paliureae</taxon>
        <taxon>Ziziphus</taxon>
    </lineage>
</organism>
<evidence type="ECO:0000256" key="2">
    <source>
        <dbReference type="ARBA" id="ARBA00004167"/>
    </source>
</evidence>
<dbReference type="InParanoid" id="A0A6P3ZLZ7"/>
<evidence type="ECO:0000256" key="1">
    <source>
        <dbReference type="ARBA" id="ARBA00000900"/>
    </source>
</evidence>
<comment type="similarity">
    <text evidence="13">Belongs to the RING-type zinc finger family. ATL subfamily.</text>
</comment>
<dbReference type="InterPro" id="IPR001841">
    <property type="entry name" value="Znf_RING"/>
</dbReference>
<dbReference type="EC" id="2.3.2.27" evidence="4"/>
<dbReference type="PROSITE" id="PS50089">
    <property type="entry name" value="ZF_RING_2"/>
    <property type="match status" value="1"/>
</dbReference>
<keyword evidence="9" id="KW-0833">Ubl conjugation pathway</keyword>
<evidence type="ECO:0000313" key="17">
    <source>
        <dbReference type="Proteomes" id="UP001652623"/>
    </source>
</evidence>
<feature type="domain" description="RING-type" evidence="16">
    <location>
        <begin position="124"/>
        <end position="166"/>
    </location>
</feature>
<dbReference type="SUPFAM" id="SSF57850">
    <property type="entry name" value="RING/U-box"/>
    <property type="match status" value="1"/>
</dbReference>
<evidence type="ECO:0000256" key="13">
    <source>
        <dbReference type="ARBA" id="ARBA00024209"/>
    </source>
</evidence>
<evidence type="ECO:0000259" key="16">
    <source>
        <dbReference type="PROSITE" id="PS50089"/>
    </source>
</evidence>
<reference evidence="18" key="1">
    <citation type="submission" date="2025-08" db="UniProtKB">
        <authorList>
            <consortium name="RefSeq"/>
        </authorList>
    </citation>
    <scope>IDENTIFICATION</scope>
    <source>
        <tissue evidence="18">Seedling</tissue>
    </source>
</reference>
<dbReference type="GeneID" id="107411506"/>
<evidence type="ECO:0000256" key="4">
    <source>
        <dbReference type="ARBA" id="ARBA00012483"/>
    </source>
</evidence>
<dbReference type="KEGG" id="zju:107411506"/>
<sequence>MLSPTHSPTHTTNPLNRFVDSIFSYDGNVMLAALVSLLLVVLFVLLLHVYAKWFLAHAHHHRRRSSSITVSRVLGPTRFHNFPTFTFDLASLSGTSTKGLDPSVISAIPLFVYKSEEHNHGLECVICLSDFEDDDIGRNLPKCHHAFHVECIDMWLGSHSNCPICRAPVAVMTTSDGKSSASVGGQAGNDGIISSETTVSTVDGSAGLRLINGGSAALMETVIEISNSGDVQSVVMGSDCVSSPSSSSSSSSSLSSSSFGCSLKRILSRNKSENKVVPATNVSEI</sequence>
<dbReference type="InterPro" id="IPR013083">
    <property type="entry name" value="Znf_RING/FYVE/PHD"/>
</dbReference>
<evidence type="ECO:0000256" key="12">
    <source>
        <dbReference type="ARBA" id="ARBA00023136"/>
    </source>
</evidence>
<keyword evidence="6 15" id="KW-0812">Transmembrane</keyword>
<keyword evidence="12 15" id="KW-0472">Membrane</keyword>
<evidence type="ECO:0000256" key="7">
    <source>
        <dbReference type="ARBA" id="ARBA00022723"/>
    </source>
</evidence>
<evidence type="ECO:0000256" key="14">
    <source>
        <dbReference type="PROSITE-ProRule" id="PRU00175"/>
    </source>
</evidence>
<evidence type="ECO:0000256" key="9">
    <source>
        <dbReference type="ARBA" id="ARBA00022786"/>
    </source>
</evidence>
<keyword evidence="10" id="KW-0862">Zinc</keyword>
<evidence type="ECO:0000256" key="3">
    <source>
        <dbReference type="ARBA" id="ARBA00004906"/>
    </source>
</evidence>
<evidence type="ECO:0000256" key="6">
    <source>
        <dbReference type="ARBA" id="ARBA00022692"/>
    </source>
</evidence>
<dbReference type="GO" id="GO:0061630">
    <property type="term" value="F:ubiquitin protein ligase activity"/>
    <property type="evidence" value="ECO:0007669"/>
    <property type="project" value="UniProtKB-EC"/>
</dbReference>
<keyword evidence="11 15" id="KW-1133">Transmembrane helix</keyword>
<dbReference type="Proteomes" id="UP001652623">
    <property type="component" value="Chromosome 10"/>
</dbReference>
<dbReference type="CDD" id="cd16461">
    <property type="entry name" value="RING-H2_EL5-like"/>
    <property type="match status" value="1"/>
</dbReference>
<feature type="transmembrane region" description="Helical" evidence="15">
    <location>
        <begin position="29"/>
        <end position="55"/>
    </location>
</feature>
<evidence type="ECO:0000256" key="10">
    <source>
        <dbReference type="ARBA" id="ARBA00022833"/>
    </source>
</evidence>
<evidence type="ECO:0000256" key="8">
    <source>
        <dbReference type="ARBA" id="ARBA00022771"/>
    </source>
</evidence>
<dbReference type="Gene3D" id="3.30.40.10">
    <property type="entry name" value="Zinc/RING finger domain, C3HC4 (zinc finger)"/>
    <property type="match status" value="1"/>
</dbReference>
<comment type="catalytic activity">
    <reaction evidence="1">
        <text>S-ubiquitinyl-[E2 ubiquitin-conjugating enzyme]-L-cysteine + [acceptor protein]-L-lysine = [E2 ubiquitin-conjugating enzyme]-L-cysteine + N(6)-ubiquitinyl-[acceptor protein]-L-lysine.</text>
        <dbReference type="EC" id="2.3.2.27"/>
    </reaction>
</comment>
<evidence type="ECO:0000313" key="18">
    <source>
        <dbReference type="RefSeq" id="XP_015874591.2"/>
    </source>
</evidence>
<dbReference type="PANTHER" id="PTHR46913">
    <property type="entry name" value="RING-H2 FINGER PROTEIN ATL16"/>
    <property type="match status" value="1"/>
</dbReference>
<dbReference type="AlphaFoldDB" id="A0A6P3ZLZ7"/>
<evidence type="ECO:0000256" key="11">
    <source>
        <dbReference type="ARBA" id="ARBA00022989"/>
    </source>
</evidence>
<evidence type="ECO:0000256" key="15">
    <source>
        <dbReference type="SAM" id="Phobius"/>
    </source>
</evidence>
<keyword evidence="5" id="KW-0808">Transferase</keyword>
<comment type="subcellular location">
    <subcellularLocation>
        <location evidence="2">Membrane</location>
        <topology evidence="2">Single-pass membrane protein</topology>
    </subcellularLocation>
</comment>
<evidence type="ECO:0000256" key="5">
    <source>
        <dbReference type="ARBA" id="ARBA00022679"/>
    </source>
</evidence>
<dbReference type="InterPro" id="IPR044600">
    <property type="entry name" value="ATL1/ATL16-like"/>
</dbReference>
<protein>
    <recommendedName>
        <fullName evidence="4">RING-type E3 ubiquitin transferase</fullName>
        <ecNumber evidence="4">2.3.2.27</ecNumber>
    </recommendedName>
</protein>
<dbReference type="SMART" id="SM00184">
    <property type="entry name" value="RING"/>
    <property type="match status" value="1"/>
</dbReference>
<dbReference type="RefSeq" id="XP_015874591.2">
    <property type="nucleotide sequence ID" value="XM_016019105.4"/>
</dbReference>
<accession>A0A6P3ZLZ7</accession>
<dbReference type="GO" id="GO:0016567">
    <property type="term" value="P:protein ubiquitination"/>
    <property type="evidence" value="ECO:0007669"/>
    <property type="project" value="InterPro"/>
</dbReference>
<proteinExistence type="inferred from homology"/>
<keyword evidence="17" id="KW-1185">Reference proteome</keyword>
<comment type="pathway">
    <text evidence="3">Protein modification; protein ubiquitination.</text>
</comment>
<dbReference type="PANTHER" id="PTHR46913:SF1">
    <property type="entry name" value="RING-H2 FINGER PROTEIN ATL16"/>
    <property type="match status" value="1"/>
</dbReference>
<dbReference type="GO" id="GO:0008270">
    <property type="term" value="F:zinc ion binding"/>
    <property type="evidence" value="ECO:0007669"/>
    <property type="project" value="UniProtKB-KW"/>
</dbReference>
<dbReference type="GO" id="GO:0016020">
    <property type="term" value="C:membrane"/>
    <property type="evidence" value="ECO:0007669"/>
    <property type="project" value="UniProtKB-SubCell"/>
</dbReference>
<keyword evidence="8 14" id="KW-0863">Zinc-finger</keyword>
<dbReference type="Pfam" id="PF13639">
    <property type="entry name" value="zf-RING_2"/>
    <property type="match status" value="1"/>
</dbReference>
<name>A0A6P3ZLZ7_ZIZJJ</name>